<dbReference type="GO" id="GO:0008168">
    <property type="term" value="F:methyltransferase activity"/>
    <property type="evidence" value="ECO:0007669"/>
    <property type="project" value="UniProtKB-KW"/>
</dbReference>
<dbReference type="Proteomes" id="UP000187059">
    <property type="component" value="Chromosome"/>
</dbReference>
<name>A0A1P8UUU8_9RHOB</name>
<dbReference type="Pfam" id="PF13489">
    <property type="entry name" value="Methyltransf_23"/>
    <property type="match status" value="1"/>
</dbReference>
<dbReference type="KEGG" id="paby:Ga0080574_TMP2831"/>
<dbReference type="CDD" id="cd02440">
    <property type="entry name" value="AdoMet_MTases"/>
    <property type="match status" value="1"/>
</dbReference>
<keyword evidence="2" id="KW-1185">Reference proteome</keyword>
<sequence>MSDDETLRVYETRAADYADMARQEPYPTLRAFVTALPEAAHVLDFGCGPGLDAAHMAAQGCTVEALDASAEMVRLAAARPGVSARQGSFDDLTAESAYDGIWASFSLLHAPRAYMPRHLAAIARALKPGGLLGLTLKEGTGEKRDRLGRFYTYYTEAELRALLAAAGLTVTQVTRGSGTGLDGTASDWISVTAHA</sequence>
<accession>A0A1P8UUU8</accession>
<keyword evidence="1" id="KW-0808">Transferase</keyword>
<reference evidence="1 2" key="1">
    <citation type="submission" date="2016-04" db="EMBL/GenBank/DDBJ databases">
        <title>Deep-sea bacteria in the southern Pacific.</title>
        <authorList>
            <person name="Tang K."/>
        </authorList>
    </citation>
    <scope>NUCLEOTIDE SEQUENCE [LARGE SCALE GENOMIC DNA]</scope>
    <source>
        <strain evidence="1 2">JLT2014</strain>
    </source>
</reference>
<dbReference type="InterPro" id="IPR029063">
    <property type="entry name" value="SAM-dependent_MTases_sf"/>
</dbReference>
<dbReference type="OrthoDB" id="9804312at2"/>
<dbReference type="EMBL" id="CP015093">
    <property type="protein sequence ID" value="APZ53165.1"/>
    <property type="molecule type" value="Genomic_DNA"/>
</dbReference>
<dbReference type="SUPFAM" id="SSF53335">
    <property type="entry name" value="S-adenosyl-L-methionine-dependent methyltransferases"/>
    <property type="match status" value="1"/>
</dbReference>
<proteinExistence type="predicted"/>
<dbReference type="PANTHER" id="PTHR43861:SF1">
    <property type="entry name" value="TRANS-ACONITATE 2-METHYLTRANSFERASE"/>
    <property type="match status" value="1"/>
</dbReference>
<dbReference type="RefSeq" id="WP_076700603.1">
    <property type="nucleotide sequence ID" value="NZ_CP015093.1"/>
</dbReference>
<gene>
    <name evidence="1" type="ORF">Ga0080574_TMP2831</name>
</gene>
<protein>
    <submittedName>
        <fullName evidence="1">Methyltransferase domain-containing protein</fullName>
    </submittedName>
</protein>
<dbReference type="AlphaFoldDB" id="A0A1P8UUU8"/>
<dbReference type="GO" id="GO:0032259">
    <property type="term" value="P:methylation"/>
    <property type="evidence" value="ECO:0007669"/>
    <property type="project" value="UniProtKB-KW"/>
</dbReference>
<keyword evidence="1" id="KW-0489">Methyltransferase</keyword>
<evidence type="ECO:0000313" key="1">
    <source>
        <dbReference type="EMBL" id="APZ53165.1"/>
    </source>
</evidence>
<dbReference type="PANTHER" id="PTHR43861">
    <property type="entry name" value="TRANS-ACONITATE 2-METHYLTRANSFERASE-RELATED"/>
    <property type="match status" value="1"/>
</dbReference>
<organism evidence="1 2">
    <name type="scientific">Salipiger abyssi</name>
    <dbReference type="NCBI Taxonomy" id="1250539"/>
    <lineage>
        <taxon>Bacteria</taxon>
        <taxon>Pseudomonadati</taxon>
        <taxon>Pseudomonadota</taxon>
        <taxon>Alphaproteobacteria</taxon>
        <taxon>Rhodobacterales</taxon>
        <taxon>Roseobacteraceae</taxon>
        <taxon>Salipiger</taxon>
    </lineage>
</organism>
<evidence type="ECO:0000313" key="2">
    <source>
        <dbReference type="Proteomes" id="UP000187059"/>
    </source>
</evidence>
<dbReference type="Gene3D" id="3.40.50.150">
    <property type="entry name" value="Vaccinia Virus protein VP39"/>
    <property type="match status" value="1"/>
</dbReference>
<dbReference type="STRING" id="1250539.Ga0080574_TMP2831"/>